<evidence type="ECO:0008006" key="3">
    <source>
        <dbReference type="Google" id="ProtNLM"/>
    </source>
</evidence>
<sequence>MELNSFIFPAPSPSYTVISFPGELLKIPRLKGKRQGVPCIFLPFSRGSSKILLYFHGNAEDLGLAYEMLNHTRNTLMVHVLALEYPGYGIYKGKPSASRILEDSENVFNYLTDVLKISPTNIFIFGRSIGAGPAVWLGAEKNPGALLLMSAYTSIRAVAKNIAGSLLMYFVKERFRNIDLMPKVKCPCFLVHGQNDTLIPYQHSQILHELCGGPSNLLLPSKMDHNGFDFFEDLTLPFTAFLIHCGISTVPDNLQSAFISFPEELFYSKRS</sequence>
<dbReference type="AlphaFoldDB" id="A0AAU9J4M5"/>
<keyword evidence="2" id="KW-1185">Reference proteome</keyword>
<dbReference type="EMBL" id="CAJZBQ010000016">
    <property type="protein sequence ID" value="CAG9316706.1"/>
    <property type="molecule type" value="Genomic_DNA"/>
</dbReference>
<proteinExistence type="predicted"/>
<name>A0AAU9J4M5_9CILI</name>
<reference evidence="1" key="1">
    <citation type="submission" date="2021-09" db="EMBL/GenBank/DDBJ databases">
        <authorList>
            <consortium name="AG Swart"/>
            <person name="Singh M."/>
            <person name="Singh A."/>
            <person name="Seah K."/>
            <person name="Emmerich C."/>
        </authorList>
    </citation>
    <scope>NUCLEOTIDE SEQUENCE</scope>
    <source>
        <strain evidence="1">ATCC30299</strain>
    </source>
</reference>
<dbReference type="SUPFAM" id="SSF53474">
    <property type="entry name" value="alpha/beta-Hydrolases"/>
    <property type="match status" value="1"/>
</dbReference>
<protein>
    <recommendedName>
        <fullName evidence="3">Alpha/beta hydrolase</fullName>
    </recommendedName>
</protein>
<accession>A0AAU9J4M5</accession>
<comment type="caution">
    <text evidence="1">The sequence shown here is derived from an EMBL/GenBank/DDBJ whole genome shotgun (WGS) entry which is preliminary data.</text>
</comment>
<dbReference type="PANTHER" id="PTHR12277">
    <property type="entry name" value="ALPHA/BETA HYDROLASE DOMAIN-CONTAINING PROTEIN"/>
    <property type="match status" value="1"/>
</dbReference>
<dbReference type="InterPro" id="IPR029058">
    <property type="entry name" value="AB_hydrolase_fold"/>
</dbReference>
<gene>
    <name evidence="1" type="ORF">BSTOLATCC_MIC16812</name>
</gene>
<evidence type="ECO:0000313" key="1">
    <source>
        <dbReference type="EMBL" id="CAG9316706.1"/>
    </source>
</evidence>
<organism evidence="1 2">
    <name type="scientific">Blepharisma stoltei</name>
    <dbReference type="NCBI Taxonomy" id="1481888"/>
    <lineage>
        <taxon>Eukaryota</taxon>
        <taxon>Sar</taxon>
        <taxon>Alveolata</taxon>
        <taxon>Ciliophora</taxon>
        <taxon>Postciliodesmatophora</taxon>
        <taxon>Heterotrichea</taxon>
        <taxon>Heterotrichida</taxon>
        <taxon>Blepharismidae</taxon>
        <taxon>Blepharisma</taxon>
    </lineage>
</organism>
<evidence type="ECO:0000313" key="2">
    <source>
        <dbReference type="Proteomes" id="UP001162131"/>
    </source>
</evidence>
<dbReference type="Proteomes" id="UP001162131">
    <property type="component" value="Unassembled WGS sequence"/>
</dbReference>
<dbReference type="PANTHER" id="PTHR12277:SF197">
    <property type="entry name" value="CHROMOSOME UNDETERMINED SCAFFOLD_38, WHOLE GENOME SHOTGUN SEQUENCE"/>
    <property type="match status" value="1"/>
</dbReference>
<dbReference type="Gene3D" id="3.40.50.1820">
    <property type="entry name" value="alpha/beta hydrolase"/>
    <property type="match status" value="1"/>
</dbReference>